<gene>
    <name evidence="1" type="ORF">SAMN05421877_11160</name>
</gene>
<dbReference type="Proteomes" id="UP000236731">
    <property type="component" value="Unassembled WGS sequence"/>
</dbReference>
<proteinExistence type="predicted"/>
<organism evidence="1 2">
    <name type="scientific">Sphingobacterium lactis</name>
    <dbReference type="NCBI Taxonomy" id="797291"/>
    <lineage>
        <taxon>Bacteria</taxon>
        <taxon>Pseudomonadati</taxon>
        <taxon>Bacteroidota</taxon>
        <taxon>Sphingobacteriia</taxon>
        <taxon>Sphingobacteriales</taxon>
        <taxon>Sphingobacteriaceae</taxon>
        <taxon>Sphingobacterium</taxon>
    </lineage>
</organism>
<sequence length="286" mass="33234">MHSIEIPSKQQIVEIPSDWDECSPAQVEFILELAFEVMAGSRSLADFRIKIFSKLTGLKFGFMYFLRNRLGLNNAVNERIYQLSQELCNWIFVENEDENLELQYNTITNNFPVLLENYYGPDQLISDMTLMEFKNSITLLDQYYEAKDQEEEAELLLNYFIATIYRPKNERGERRSLHNYIIEPEIFTKVPTWKKQVIAIWFSFCIKCLQEEDLDIYGIDVNLSILFPQTATSSNNTQRVNLGWTGVLMDIAESGVFGDATSTGQTLLYDVLLFLLKKHQDQPKTP</sequence>
<dbReference type="RefSeq" id="WP_103907339.1">
    <property type="nucleotide sequence ID" value="NZ_CP049246.1"/>
</dbReference>
<accession>A0A1H6BQC6</accession>
<dbReference type="EMBL" id="FNUT01000011">
    <property type="protein sequence ID" value="SEG62909.1"/>
    <property type="molecule type" value="Genomic_DNA"/>
</dbReference>
<reference evidence="2" key="1">
    <citation type="submission" date="2016-10" db="EMBL/GenBank/DDBJ databases">
        <authorList>
            <person name="Varghese N."/>
            <person name="Submissions S."/>
        </authorList>
    </citation>
    <scope>NUCLEOTIDE SEQUENCE [LARGE SCALE GENOMIC DNA]</scope>
    <source>
        <strain evidence="2">DSM 22361</strain>
    </source>
</reference>
<dbReference type="AlphaFoldDB" id="A0A1H6BQC6"/>
<evidence type="ECO:0000313" key="1">
    <source>
        <dbReference type="EMBL" id="SEG62909.1"/>
    </source>
</evidence>
<keyword evidence="2" id="KW-1185">Reference proteome</keyword>
<name>A0A1H6BQC6_9SPHI</name>
<protein>
    <submittedName>
        <fullName evidence="1">Uncharacterized protein</fullName>
    </submittedName>
</protein>
<dbReference type="OrthoDB" id="958788at2"/>
<evidence type="ECO:0000313" key="2">
    <source>
        <dbReference type="Proteomes" id="UP000236731"/>
    </source>
</evidence>